<evidence type="ECO:0000313" key="2">
    <source>
        <dbReference type="EMBL" id="CAI3979125.1"/>
    </source>
</evidence>
<sequence length="297" mass="32178">MARPDSKVHKPSNVYGDKLSPAVLAVQIELPPHGMFRGNLLPWKDLSICPEERLDELQAAGAEELGINSVPEEERQRLLAEVFRLWQRMPVGLLSPVTDRWRKRDLLGKLPPAPGQDSLPPLLQECCCFLTPRKKKQEPKDLSATPGSRPVQEDLASTNKAVDLPGTVPQSPEVRELFRDMPGVPAIPCMSGVPPVPVPAADDEALPAVDAAELAADPPVGEAMPVVVEENAASEPAMDVDDEVGPLLPLPEEKEDLETPQAAPEVPEEDDKHHPADLAAVRTSQPSEPIEVDDAEV</sequence>
<keyword evidence="4" id="KW-1185">Reference proteome</keyword>
<evidence type="ECO:0000313" key="4">
    <source>
        <dbReference type="Proteomes" id="UP001152797"/>
    </source>
</evidence>
<organism evidence="2">
    <name type="scientific">Cladocopium goreaui</name>
    <dbReference type="NCBI Taxonomy" id="2562237"/>
    <lineage>
        <taxon>Eukaryota</taxon>
        <taxon>Sar</taxon>
        <taxon>Alveolata</taxon>
        <taxon>Dinophyceae</taxon>
        <taxon>Suessiales</taxon>
        <taxon>Symbiodiniaceae</taxon>
        <taxon>Cladocopium</taxon>
    </lineage>
</organism>
<gene>
    <name evidence="2" type="ORF">C1SCF055_LOCUS7100</name>
</gene>
<dbReference type="EMBL" id="CAMXCT020000458">
    <property type="protein sequence ID" value="CAL1132500.1"/>
    <property type="molecule type" value="Genomic_DNA"/>
</dbReference>
<dbReference type="Proteomes" id="UP001152797">
    <property type="component" value="Unassembled WGS sequence"/>
</dbReference>
<comment type="caution">
    <text evidence="2">The sequence shown here is derived from an EMBL/GenBank/DDBJ whole genome shotgun (WGS) entry which is preliminary data.</text>
</comment>
<dbReference type="EMBL" id="CAMXCT010000458">
    <property type="protein sequence ID" value="CAI3979125.1"/>
    <property type="molecule type" value="Genomic_DNA"/>
</dbReference>
<name>A0A9P1BTI6_9DINO</name>
<proteinExistence type="predicted"/>
<evidence type="ECO:0000313" key="3">
    <source>
        <dbReference type="EMBL" id="CAL4766437.1"/>
    </source>
</evidence>
<accession>A0A9P1BTI6</accession>
<reference evidence="3 4" key="2">
    <citation type="submission" date="2024-05" db="EMBL/GenBank/DDBJ databases">
        <authorList>
            <person name="Chen Y."/>
            <person name="Shah S."/>
            <person name="Dougan E. K."/>
            <person name="Thang M."/>
            <person name="Chan C."/>
        </authorList>
    </citation>
    <scope>NUCLEOTIDE SEQUENCE [LARGE SCALE GENOMIC DNA]</scope>
</reference>
<evidence type="ECO:0000256" key="1">
    <source>
        <dbReference type="SAM" id="MobiDB-lite"/>
    </source>
</evidence>
<reference evidence="2" key="1">
    <citation type="submission" date="2022-10" db="EMBL/GenBank/DDBJ databases">
        <authorList>
            <person name="Chen Y."/>
            <person name="Dougan E. K."/>
            <person name="Chan C."/>
            <person name="Rhodes N."/>
            <person name="Thang M."/>
        </authorList>
    </citation>
    <scope>NUCLEOTIDE SEQUENCE</scope>
</reference>
<feature type="region of interest" description="Disordered" evidence="1">
    <location>
        <begin position="233"/>
        <end position="297"/>
    </location>
</feature>
<protein>
    <submittedName>
        <fullName evidence="2">Uncharacterized protein</fullName>
    </submittedName>
</protein>
<dbReference type="EMBL" id="CAMXCT030000458">
    <property type="protein sequence ID" value="CAL4766437.1"/>
    <property type="molecule type" value="Genomic_DNA"/>
</dbReference>
<dbReference type="AlphaFoldDB" id="A0A9P1BTI6"/>